<name>A0ABD3AE37_9GENT</name>
<evidence type="ECO:0000313" key="2">
    <source>
        <dbReference type="Proteomes" id="UP001630127"/>
    </source>
</evidence>
<comment type="caution">
    <text evidence="1">The sequence shown here is derived from an EMBL/GenBank/DDBJ whole genome shotgun (WGS) entry which is preliminary data.</text>
</comment>
<protein>
    <submittedName>
        <fullName evidence="1">Uncharacterized protein</fullName>
    </submittedName>
</protein>
<reference evidence="1 2" key="1">
    <citation type="submission" date="2024-11" db="EMBL/GenBank/DDBJ databases">
        <title>A near-complete genome assembly of Cinchona calisaya.</title>
        <authorList>
            <person name="Lian D.C."/>
            <person name="Zhao X.W."/>
            <person name="Wei L."/>
        </authorList>
    </citation>
    <scope>NUCLEOTIDE SEQUENCE [LARGE SCALE GENOMIC DNA]</scope>
    <source>
        <tissue evidence="1">Nenye</tissue>
    </source>
</reference>
<proteinExistence type="predicted"/>
<dbReference type="Proteomes" id="UP001630127">
    <property type="component" value="Unassembled WGS sequence"/>
</dbReference>
<sequence>MRHHLYDAWKLVVEARFAWAKEKLKVAKTLGTFHKMEKEKEAALPSFKIILKKKPSNLQSLKVNTRRSLTRIYVLLNRGLRPLSSILTGPFPFVETMNSVGSMFYALFGT</sequence>
<gene>
    <name evidence="1" type="ORF">ACH5RR_008364</name>
</gene>
<dbReference type="AlphaFoldDB" id="A0ABD3AE37"/>
<organism evidence="1 2">
    <name type="scientific">Cinchona calisaya</name>
    <dbReference type="NCBI Taxonomy" id="153742"/>
    <lineage>
        <taxon>Eukaryota</taxon>
        <taxon>Viridiplantae</taxon>
        <taxon>Streptophyta</taxon>
        <taxon>Embryophyta</taxon>
        <taxon>Tracheophyta</taxon>
        <taxon>Spermatophyta</taxon>
        <taxon>Magnoliopsida</taxon>
        <taxon>eudicotyledons</taxon>
        <taxon>Gunneridae</taxon>
        <taxon>Pentapetalae</taxon>
        <taxon>asterids</taxon>
        <taxon>lamiids</taxon>
        <taxon>Gentianales</taxon>
        <taxon>Rubiaceae</taxon>
        <taxon>Cinchonoideae</taxon>
        <taxon>Cinchoneae</taxon>
        <taxon>Cinchona</taxon>
    </lineage>
</organism>
<accession>A0ABD3AE37</accession>
<evidence type="ECO:0000313" key="1">
    <source>
        <dbReference type="EMBL" id="KAL3529042.1"/>
    </source>
</evidence>
<keyword evidence="2" id="KW-1185">Reference proteome</keyword>
<dbReference type="EMBL" id="JBJUIK010000004">
    <property type="protein sequence ID" value="KAL3529042.1"/>
    <property type="molecule type" value="Genomic_DNA"/>
</dbReference>